<gene>
    <name evidence="2" type="ORF">GLX27_002143</name>
</gene>
<evidence type="ECO:0000256" key="1">
    <source>
        <dbReference type="SAM" id="MobiDB-lite"/>
    </source>
</evidence>
<keyword evidence="3" id="KW-1185">Reference proteome</keyword>
<accession>A0ABY8EPJ2</accession>
<dbReference type="EMBL" id="CP046235">
    <property type="protein sequence ID" value="WFD47491.1"/>
    <property type="molecule type" value="Genomic_DNA"/>
</dbReference>
<proteinExistence type="predicted"/>
<evidence type="ECO:0000313" key="3">
    <source>
        <dbReference type="Proteomes" id="UP000818624"/>
    </source>
</evidence>
<evidence type="ECO:0008006" key="4">
    <source>
        <dbReference type="Google" id="ProtNLM"/>
    </source>
</evidence>
<protein>
    <recommendedName>
        <fullName evidence="4">BHLH domain-containing protein</fullName>
    </recommendedName>
</protein>
<name>A0ABY8EPJ2_MALFU</name>
<dbReference type="Proteomes" id="UP000818624">
    <property type="component" value="Chromosome 2"/>
</dbReference>
<dbReference type="SUPFAM" id="SSF47459">
    <property type="entry name" value="HLH, helix-loop-helix DNA-binding domain"/>
    <property type="match status" value="1"/>
</dbReference>
<feature type="compositionally biased region" description="Low complexity" evidence="1">
    <location>
        <begin position="81"/>
        <end position="131"/>
    </location>
</feature>
<dbReference type="Gene3D" id="4.10.280.10">
    <property type="entry name" value="Helix-loop-helix DNA-binding domain"/>
    <property type="match status" value="1"/>
</dbReference>
<reference evidence="2 3" key="1">
    <citation type="journal article" date="2020" name="Elife">
        <title>Loss of centromere function drives karyotype evolution in closely related Malassezia species.</title>
        <authorList>
            <person name="Sankaranarayanan S.R."/>
            <person name="Ianiri G."/>
            <person name="Coelho M.A."/>
            <person name="Reza M.H."/>
            <person name="Thimmappa B.C."/>
            <person name="Ganguly P."/>
            <person name="Vadnala R.N."/>
            <person name="Sun S."/>
            <person name="Siddharthan R."/>
            <person name="Tellgren-Roth C."/>
            <person name="Dawson T.L."/>
            <person name="Heitman J."/>
            <person name="Sanyal K."/>
        </authorList>
    </citation>
    <scope>NUCLEOTIDE SEQUENCE [LARGE SCALE GENOMIC DNA]</scope>
    <source>
        <strain evidence="2">CBS14141</strain>
    </source>
</reference>
<dbReference type="InterPro" id="IPR036638">
    <property type="entry name" value="HLH_DNA-bd_sf"/>
</dbReference>
<evidence type="ECO:0000313" key="2">
    <source>
        <dbReference type="EMBL" id="WFD47491.1"/>
    </source>
</evidence>
<sequence>MPSFTSFAAALSPVDANNPALAAAQAKPNKGIILRKSVEYVRQLQQFLDMQMRRNHMLEHELRQLYEAKWRESSIASGSSESAIPFSWSSAQVQQQQQQSQQPQQQQQQPQQQPASLPLPSQSHLSFPSSPGAARNETGGTDTGVPHAVPEYSSPDRAMYGMKNDLGESS</sequence>
<feature type="region of interest" description="Disordered" evidence="1">
    <location>
        <begin position="81"/>
        <end position="170"/>
    </location>
</feature>
<organism evidence="2 3">
    <name type="scientific">Malassezia furfur</name>
    <name type="common">Pityriasis versicolor infection agent</name>
    <name type="synonym">Pityrosporum furfur</name>
    <dbReference type="NCBI Taxonomy" id="55194"/>
    <lineage>
        <taxon>Eukaryota</taxon>
        <taxon>Fungi</taxon>
        <taxon>Dikarya</taxon>
        <taxon>Basidiomycota</taxon>
        <taxon>Ustilaginomycotina</taxon>
        <taxon>Malasseziomycetes</taxon>
        <taxon>Malasseziales</taxon>
        <taxon>Malasseziaceae</taxon>
        <taxon>Malassezia</taxon>
    </lineage>
</organism>